<dbReference type="AlphaFoldDB" id="A0A5A8F6F8"/>
<protein>
    <recommendedName>
        <fullName evidence="1">Phage head morphogenesis domain-containing protein</fullName>
    </recommendedName>
</protein>
<keyword evidence="3" id="KW-1185">Reference proteome</keyword>
<organism evidence="2 3">
    <name type="scientific">Deferribacter autotrophicus</name>
    <dbReference type="NCBI Taxonomy" id="500465"/>
    <lineage>
        <taxon>Bacteria</taxon>
        <taxon>Pseudomonadati</taxon>
        <taxon>Deferribacterota</taxon>
        <taxon>Deferribacteres</taxon>
        <taxon>Deferribacterales</taxon>
        <taxon>Deferribacteraceae</taxon>
        <taxon>Deferribacter</taxon>
    </lineage>
</organism>
<name>A0A5A8F6F8_9BACT</name>
<evidence type="ECO:0000313" key="2">
    <source>
        <dbReference type="EMBL" id="KAA0257228.1"/>
    </source>
</evidence>
<gene>
    <name evidence="2" type="ORF">FHQ18_11730</name>
</gene>
<dbReference type="EMBL" id="VFJB01000009">
    <property type="protein sequence ID" value="KAA0257228.1"/>
    <property type="molecule type" value="Genomic_DNA"/>
</dbReference>
<comment type="caution">
    <text evidence="2">The sequence shown here is derived from an EMBL/GenBank/DDBJ whole genome shotgun (WGS) entry which is preliminary data.</text>
</comment>
<accession>A0A5A8F6F8</accession>
<proteinExistence type="predicted"/>
<feature type="domain" description="Phage head morphogenesis" evidence="1">
    <location>
        <begin position="159"/>
        <end position="266"/>
    </location>
</feature>
<dbReference type="InterPro" id="IPR006528">
    <property type="entry name" value="Phage_head_morphogenesis_dom"/>
</dbReference>
<dbReference type="RefSeq" id="WP_149267369.1">
    <property type="nucleotide sequence ID" value="NZ_VFJB01000009.1"/>
</dbReference>
<evidence type="ECO:0000259" key="1">
    <source>
        <dbReference type="Pfam" id="PF04233"/>
    </source>
</evidence>
<sequence>MSYDRTLRELVKVFTRFFNEKKDEALREVLRFYKNFVVFDELAKYLLYKIEEKTALDDKTKGELLKVFQKFYEKEKKDKSKSLDIGYSFRQPDEQTITFINSLNDYYLGRFFHADSRVKKEALSWMNKYYLKSGNPIGKGQKGIVEFLTKFGDYLSEKSELKARQIIDTTMNTVRNFAHINSFVEAGVERFRWDATNDRLTCLACRSMDGRIIETKAAKEQVDMVINSRPEDLPNIRPIITDYYKGKTSDFPLKTPPMHPLCRCTVAAEFESAPVKYEVIRPNGVSFTSEQFELEEMFSNLSNDEIHNKVKAHLGDVWARPPAEPKKKHLDSMLGKYITKKFEKHVILQKEFPNIQTIEEYERLAYNIIKNPQRVYVEIGNDNKYYFAFFDKDIMVITSDDNMSISSMYKIKDEKWLKKARKAIIKIY</sequence>
<reference evidence="2 3" key="1">
    <citation type="submission" date="2019-06" db="EMBL/GenBank/DDBJ databases">
        <title>Genomic insights into carbon and energy metabolism of Deferribacter autotrophicus revealed new metabolic traits in the phylum Deferribacteres.</title>
        <authorList>
            <person name="Slobodkin A.I."/>
            <person name="Slobodkina G.B."/>
            <person name="Allioux M."/>
            <person name="Alain K."/>
            <person name="Jebbar M."/>
            <person name="Shadrin V."/>
            <person name="Kublanov I.V."/>
            <person name="Toshchakov S.V."/>
            <person name="Bonch-Osmolovskaya E.A."/>
        </authorList>
    </citation>
    <scope>NUCLEOTIDE SEQUENCE [LARGE SCALE GENOMIC DNA]</scope>
    <source>
        <strain evidence="2 3">SL50</strain>
    </source>
</reference>
<dbReference type="Proteomes" id="UP000322876">
    <property type="component" value="Unassembled WGS sequence"/>
</dbReference>
<dbReference type="Pfam" id="PF04233">
    <property type="entry name" value="Phage_Mu_F"/>
    <property type="match status" value="1"/>
</dbReference>
<evidence type="ECO:0000313" key="3">
    <source>
        <dbReference type="Proteomes" id="UP000322876"/>
    </source>
</evidence>
<dbReference type="OrthoDB" id="9765386at2"/>